<dbReference type="AlphaFoldDB" id="A0A9N8WG68"/>
<evidence type="ECO:0000313" key="1">
    <source>
        <dbReference type="EMBL" id="CAG8483240.1"/>
    </source>
</evidence>
<protein>
    <submittedName>
        <fullName evidence="1">12216_t:CDS:1</fullName>
    </submittedName>
</protein>
<dbReference type="Gene3D" id="3.80.10.10">
    <property type="entry name" value="Ribonuclease Inhibitor"/>
    <property type="match status" value="1"/>
</dbReference>
<reference evidence="1" key="1">
    <citation type="submission" date="2021-06" db="EMBL/GenBank/DDBJ databases">
        <authorList>
            <person name="Kallberg Y."/>
            <person name="Tangrot J."/>
            <person name="Rosling A."/>
        </authorList>
    </citation>
    <scope>NUCLEOTIDE SEQUENCE</scope>
    <source>
        <strain evidence="1">MT106</strain>
    </source>
</reference>
<sequence length="334" mass="38361">MAVTSLPVDLLSPFLKPLATDKKSMYNCLLVSRLWCRTIVPYLWRNPFQLIIYDRQNRSKTQALLKTYFICLENDKKSSLLQEFKLDALGTLSDLSSPTFQYQCYLENLPDSRLLSSIGSWFTKPEASAQDRLAQSLCFKALFEMFVRDAKNLKVLELWGIFWNLSIDNTAISEIIHAIQIQQTKLKQLKISFRNVLISNEKVIRSGKQMSGIVESQKKLESIIIDQGGGKWMDICLNALTAQTASLEEITFKECSFARSFSLQSGYFEKFVNLRKVEFLDCEGLNDEFLTSLSGQVNINMDTKTIVFMPNDDIKSYNVFDTFDVTRQKKICKD</sequence>
<dbReference type="OrthoDB" id="2382657at2759"/>
<dbReference type="EMBL" id="CAJVPL010000325">
    <property type="protein sequence ID" value="CAG8483240.1"/>
    <property type="molecule type" value="Genomic_DNA"/>
</dbReference>
<name>A0A9N8WG68_9GLOM</name>
<accession>A0A9N8WG68</accession>
<gene>
    <name evidence="1" type="ORF">AGERDE_LOCUS3346</name>
</gene>
<dbReference type="Proteomes" id="UP000789831">
    <property type="component" value="Unassembled WGS sequence"/>
</dbReference>
<organism evidence="1 2">
    <name type="scientific">Ambispora gerdemannii</name>
    <dbReference type="NCBI Taxonomy" id="144530"/>
    <lineage>
        <taxon>Eukaryota</taxon>
        <taxon>Fungi</taxon>
        <taxon>Fungi incertae sedis</taxon>
        <taxon>Mucoromycota</taxon>
        <taxon>Glomeromycotina</taxon>
        <taxon>Glomeromycetes</taxon>
        <taxon>Archaeosporales</taxon>
        <taxon>Ambisporaceae</taxon>
        <taxon>Ambispora</taxon>
    </lineage>
</organism>
<evidence type="ECO:0000313" key="2">
    <source>
        <dbReference type="Proteomes" id="UP000789831"/>
    </source>
</evidence>
<proteinExistence type="predicted"/>
<keyword evidence="2" id="KW-1185">Reference proteome</keyword>
<dbReference type="InterPro" id="IPR032675">
    <property type="entry name" value="LRR_dom_sf"/>
</dbReference>
<comment type="caution">
    <text evidence="1">The sequence shown here is derived from an EMBL/GenBank/DDBJ whole genome shotgun (WGS) entry which is preliminary data.</text>
</comment>